<feature type="region of interest" description="Disordered" evidence="1">
    <location>
        <begin position="45"/>
        <end position="65"/>
    </location>
</feature>
<reference evidence="2 3" key="1">
    <citation type="submission" date="2020-03" db="EMBL/GenBank/DDBJ databases">
        <title>Genomic Encyclopedia of Type Strains, Phase IV (KMG-V): Genome sequencing to study the core and pangenomes of soil and plant-associated prokaryotes.</title>
        <authorList>
            <person name="Whitman W."/>
        </authorList>
    </citation>
    <scope>NUCLEOTIDE SEQUENCE [LARGE SCALE GENOMIC DNA]</scope>
    <source>
        <strain evidence="2 3">1B</strain>
    </source>
</reference>
<dbReference type="EMBL" id="JAAVTK010000004">
    <property type="protein sequence ID" value="NKI89271.1"/>
    <property type="molecule type" value="Genomic_DNA"/>
</dbReference>
<keyword evidence="3" id="KW-1185">Reference proteome</keyword>
<evidence type="ECO:0000256" key="1">
    <source>
        <dbReference type="SAM" id="MobiDB-lite"/>
    </source>
</evidence>
<dbReference type="RefSeq" id="WP_168672900.1">
    <property type="nucleotide sequence ID" value="NZ_JAAVTK010000004.1"/>
</dbReference>
<sequence length="65" mass="7226">MDPNQTPQNPEEQAAPDDHLLEDLVAATSLFNPAQIWQREVELEALDEQADTGTDNAERTEPPIV</sequence>
<gene>
    <name evidence="2" type="ORF">HBN54_001866</name>
</gene>
<feature type="compositionally biased region" description="Basic and acidic residues" evidence="1">
    <location>
        <begin position="56"/>
        <end position="65"/>
    </location>
</feature>
<protein>
    <submittedName>
        <fullName evidence="2">Uncharacterized protein</fullName>
    </submittedName>
</protein>
<organism evidence="2 3">
    <name type="scientific">Hymenobacter artigasi</name>
    <dbReference type="NCBI Taxonomy" id="2719616"/>
    <lineage>
        <taxon>Bacteria</taxon>
        <taxon>Pseudomonadati</taxon>
        <taxon>Bacteroidota</taxon>
        <taxon>Cytophagia</taxon>
        <taxon>Cytophagales</taxon>
        <taxon>Hymenobacteraceae</taxon>
        <taxon>Hymenobacter</taxon>
    </lineage>
</organism>
<evidence type="ECO:0000313" key="2">
    <source>
        <dbReference type="EMBL" id="NKI89271.1"/>
    </source>
</evidence>
<proteinExistence type="predicted"/>
<name>A0ABX1HJY7_9BACT</name>
<comment type="caution">
    <text evidence="2">The sequence shown here is derived from an EMBL/GenBank/DDBJ whole genome shotgun (WGS) entry which is preliminary data.</text>
</comment>
<evidence type="ECO:0000313" key="3">
    <source>
        <dbReference type="Proteomes" id="UP000717634"/>
    </source>
</evidence>
<accession>A0ABX1HJY7</accession>
<dbReference type="Proteomes" id="UP000717634">
    <property type="component" value="Unassembled WGS sequence"/>
</dbReference>